<reference evidence="2" key="1">
    <citation type="journal article" date="2023" name="G3 (Bethesda)">
        <title>A reference genome for the long-term kleptoplast-retaining sea slug Elysia crispata morphotype clarki.</title>
        <authorList>
            <person name="Eastman K.E."/>
            <person name="Pendleton A.L."/>
            <person name="Shaikh M.A."/>
            <person name="Suttiyut T."/>
            <person name="Ogas R."/>
            <person name="Tomko P."/>
            <person name="Gavelis G."/>
            <person name="Widhalm J.R."/>
            <person name="Wisecaver J.H."/>
        </authorList>
    </citation>
    <scope>NUCLEOTIDE SEQUENCE</scope>
    <source>
        <strain evidence="2">ECLA1</strain>
    </source>
</reference>
<evidence type="ECO:0000313" key="2">
    <source>
        <dbReference type="EMBL" id="KAK3735564.1"/>
    </source>
</evidence>
<dbReference type="AlphaFoldDB" id="A0AAE0Y7C0"/>
<feature type="compositionally biased region" description="Basic and acidic residues" evidence="1">
    <location>
        <begin position="14"/>
        <end position="23"/>
    </location>
</feature>
<protein>
    <submittedName>
        <fullName evidence="2">Uncharacterized protein</fullName>
    </submittedName>
</protein>
<name>A0AAE0Y7C0_9GAST</name>
<sequence>MAKPLAALFGHSSPTREKDRGSEQDVIGKIFQATITDFEGNLGDLKERKSPPNQSIGWVTWVMQTGFYNHIQQPVSYWVTWVIQVFTTTSNSQSVTG</sequence>
<dbReference type="EMBL" id="JAWDGP010006781">
    <property type="protein sequence ID" value="KAK3735564.1"/>
    <property type="molecule type" value="Genomic_DNA"/>
</dbReference>
<organism evidence="2 3">
    <name type="scientific">Elysia crispata</name>
    <name type="common">lettuce slug</name>
    <dbReference type="NCBI Taxonomy" id="231223"/>
    <lineage>
        <taxon>Eukaryota</taxon>
        <taxon>Metazoa</taxon>
        <taxon>Spiralia</taxon>
        <taxon>Lophotrochozoa</taxon>
        <taxon>Mollusca</taxon>
        <taxon>Gastropoda</taxon>
        <taxon>Heterobranchia</taxon>
        <taxon>Euthyneura</taxon>
        <taxon>Panpulmonata</taxon>
        <taxon>Sacoglossa</taxon>
        <taxon>Placobranchoidea</taxon>
        <taxon>Plakobranchidae</taxon>
        <taxon>Elysia</taxon>
    </lineage>
</organism>
<gene>
    <name evidence="2" type="ORF">RRG08_054137</name>
</gene>
<evidence type="ECO:0000313" key="3">
    <source>
        <dbReference type="Proteomes" id="UP001283361"/>
    </source>
</evidence>
<comment type="caution">
    <text evidence="2">The sequence shown here is derived from an EMBL/GenBank/DDBJ whole genome shotgun (WGS) entry which is preliminary data.</text>
</comment>
<keyword evidence="3" id="KW-1185">Reference proteome</keyword>
<evidence type="ECO:0000256" key="1">
    <source>
        <dbReference type="SAM" id="MobiDB-lite"/>
    </source>
</evidence>
<proteinExistence type="predicted"/>
<feature type="region of interest" description="Disordered" evidence="1">
    <location>
        <begin position="1"/>
        <end position="23"/>
    </location>
</feature>
<accession>A0AAE0Y7C0</accession>
<dbReference type="Proteomes" id="UP001283361">
    <property type="component" value="Unassembled WGS sequence"/>
</dbReference>